<evidence type="ECO:0000256" key="5">
    <source>
        <dbReference type="ARBA" id="ARBA00023004"/>
    </source>
</evidence>
<gene>
    <name evidence="8" type="ORF">CLOACE_04000</name>
</gene>
<dbReference type="EC" id="3.6.1.41" evidence="1"/>
<feature type="domain" description="HD" evidence="7">
    <location>
        <begin position="19"/>
        <end position="134"/>
    </location>
</feature>
<keyword evidence="9" id="KW-1185">Reference proteome</keyword>
<dbReference type="CDD" id="cd00077">
    <property type="entry name" value="HDc"/>
    <property type="match status" value="1"/>
</dbReference>
<dbReference type="PATRIC" id="fig|1121290.3.peg.406"/>
<evidence type="ECO:0000256" key="6">
    <source>
        <dbReference type="ARBA" id="ARBA00049417"/>
    </source>
</evidence>
<keyword evidence="4" id="KW-0378">Hydrolase</keyword>
<dbReference type="NCBIfam" id="TIGR00488">
    <property type="entry name" value="bis(5'-nucleosyl)-tetraphosphatase (symmetrical) YqeK"/>
    <property type="match status" value="1"/>
</dbReference>
<dbReference type="Pfam" id="PF01966">
    <property type="entry name" value="HD"/>
    <property type="match status" value="1"/>
</dbReference>
<dbReference type="AlphaFoldDB" id="A0A1E8F216"/>
<dbReference type="InterPro" id="IPR003607">
    <property type="entry name" value="HD/PDEase_dom"/>
</dbReference>
<dbReference type="RefSeq" id="WP_070109371.1">
    <property type="nucleotide sequence ID" value="NZ_LZFO01000004.1"/>
</dbReference>
<dbReference type="STRING" id="1121290.CLAOCE_04000"/>
<proteinExistence type="predicted"/>
<keyword evidence="8" id="KW-0548">Nucleotidyltransferase</keyword>
<dbReference type="InterPro" id="IPR005249">
    <property type="entry name" value="YqeK"/>
</dbReference>
<comment type="catalytic activity">
    <reaction evidence="6">
        <text>P(1),P(4)-bis(5'-adenosyl) tetraphosphate + H2O = 2 ADP + 2 H(+)</text>
        <dbReference type="Rhea" id="RHEA:24252"/>
        <dbReference type="ChEBI" id="CHEBI:15377"/>
        <dbReference type="ChEBI" id="CHEBI:15378"/>
        <dbReference type="ChEBI" id="CHEBI:58141"/>
        <dbReference type="ChEBI" id="CHEBI:456216"/>
        <dbReference type="EC" id="3.6.1.41"/>
    </reaction>
</comment>
<organism evidence="8 9">
    <name type="scientific">Clostridium acetireducens DSM 10703</name>
    <dbReference type="NCBI Taxonomy" id="1121290"/>
    <lineage>
        <taxon>Bacteria</taxon>
        <taxon>Bacillati</taxon>
        <taxon>Bacillota</taxon>
        <taxon>Clostridia</taxon>
        <taxon>Eubacteriales</taxon>
        <taxon>Clostridiaceae</taxon>
        <taxon>Clostridium</taxon>
    </lineage>
</organism>
<name>A0A1E8F216_9CLOT</name>
<dbReference type="GO" id="GO:0016779">
    <property type="term" value="F:nucleotidyltransferase activity"/>
    <property type="evidence" value="ECO:0007669"/>
    <property type="project" value="UniProtKB-KW"/>
</dbReference>
<dbReference type="GO" id="GO:0008803">
    <property type="term" value="F:bis(5'-nucleosyl)-tetraphosphatase (symmetrical) activity"/>
    <property type="evidence" value="ECO:0007669"/>
    <property type="project" value="UniProtKB-EC"/>
</dbReference>
<reference evidence="8 9" key="1">
    <citation type="submission" date="2016-06" db="EMBL/GenBank/DDBJ databases">
        <title>Genome sequence of Clostridium acetireducens DSM 10703.</title>
        <authorList>
            <person name="Poehlein A."/>
            <person name="Fluechter S."/>
            <person name="Duerre P."/>
            <person name="Daniel R."/>
        </authorList>
    </citation>
    <scope>NUCLEOTIDE SEQUENCE [LARGE SCALE GENOMIC DNA]</scope>
    <source>
        <strain evidence="8 9">DSM 10703</strain>
    </source>
</reference>
<dbReference type="SUPFAM" id="SSF109604">
    <property type="entry name" value="HD-domain/PDEase-like"/>
    <property type="match status" value="1"/>
</dbReference>
<dbReference type="InterPro" id="IPR051094">
    <property type="entry name" value="Diverse_Catalytic_Enzymes"/>
</dbReference>
<sequence length="190" mass="21694">MWSEEIIQEYLKNNLKPTRYEHSVSVRGAAIKLAEKYGACIDKARIAGLVHDCAKNLNNEELLNIAKSHGYTINDACEKNPQLLHGIVGAIIAKEKMEVEDDDVLNAIRYHTTGKKDMSILEKIIYIADYIEPLRNFPGVTDIRKVVYQDLDKALLESFNKTIKFVIDKGEILHTDTVEARNYIIYKISR</sequence>
<dbReference type="InterPro" id="IPR006674">
    <property type="entry name" value="HD_domain"/>
</dbReference>
<dbReference type="PANTHER" id="PTHR35795:SF1">
    <property type="entry name" value="BIS(5'-NUCLEOSYL)-TETRAPHOSPHATASE, SYMMETRICAL"/>
    <property type="match status" value="1"/>
</dbReference>
<keyword evidence="5" id="KW-0408">Iron</keyword>
<evidence type="ECO:0000313" key="9">
    <source>
        <dbReference type="Proteomes" id="UP000175744"/>
    </source>
</evidence>
<dbReference type="PROSITE" id="PS51831">
    <property type="entry name" value="HD"/>
    <property type="match status" value="1"/>
</dbReference>
<accession>A0A1E8F216</accession>
<keyword evidence="3" id="KW-0547">Nucleotide-binding</keyword>
<evidence type="ECO:0000256" key="4">
    <source>
        <dbReference type="ARBA" id="ARBA00022801"/>
    </source>
</evidence>
<dbReference type="Proteomes" id="UP000175744">
    <property type="component" value="Unassembled WGS sequence"/>
</dbReference>
<dbReference type="InterPro" id="IPR006675">
    <property type="entry name" value="HDIG_dom"/>
</dbReference>
<dbReference type="GO" id="GO:0046872">
    <property type="term" value="F:metal ion binding"/>
    <property type="evidence" value="ECO:0007669"/>
    <property type="project" value="UniProtKB-KW"/>
</dbReference>
<dbReference type="Gene3D" id="1.10.3210.10">
    <property type="entry name" value="Hypothetical protein af1432"/>
    <property type="match status" value="1"/>
</dbReference>
<evidence type="ECO:0000313" key="8">
    <source>
        <dbReference type="EMBL" id="OFI07209.1"/>
    </source>
</evidence>
<dbReference type="GO" id="GO:0000166">
    <property type="term" value="F:nucleotide binding"/>
    <property type="evidence" value="ECO:0007669"/>
    <property type="project" value="UniProtKB-KW"/>
</dbReference>
<dbReference type="EMBL" id="LZFO01000004">
    <property type="protein sequence ID" value="OFI07209.1"/>
    <property type="molecule type" value="Genomic_DNA"/>
</dbReference>
<evidence type="ECO:0000256" key="2">
    <source>
        <dbReference type="ARBA" id="ARBA00022723"/>
    </source>
</evidence>
<comment type="caution">
    <text evidence="8">The sequence shown here is derived from an EMBL/GenBank/DDBJ whole genome shotgun (WGS) entry which is preliminary data.</text>
</comment>
<keyword evidence="2" id="KW-0479">Metal-binding</keyword>
<evidence type="ECO:0000256" key="1">
    <source>
        <dbReference type="ARBA" id="ARBA00012506"/>
    </source>
</evidence>
<dbReference type="PANTHER" id="PTHR35795">
    <property type="entry name" value="SLR1885 PROTEIN"/>
    <property type="match status" value="1"/>
</dbReference>
<evidence type="ECO:0000256" key="3">
    <source>
        <dbReference type="ARBA" id="ARBA00022741"/>
    </source>
</evidence>
<keyword evidence="8" id="KW-0808">Transferase</keyword>
<dbReference type="OrthoDB" id="5295945at2"/>
<protein>
    <recommendedName>
        <fullName evidence="1">bis(5'-nucleosyl)-tetraphosphatase (symmetrical)</fullName>
        <ecNumber evidence="1">3.6.1.41</ecNumber>
    </recommendedName>
</protein>
<evidence type="ECO:0000259" key="7">
    <source>
        <dbReference type="PROSITE" id="PS51831"/>
    </source>
</evidence>
<dbReference type="SMART" id="SM00471">
    <property type="entry name" value="HDc"/>
    <property type="match status" value="1"/>
</dbReference>
<dbReference type="NCBIfam" id="TIGR00277">
    <property type="entry name" value="HDIG"/>
    <property type="match status" value="1"/>
</dbReference>